<organism evidence="3 4">
    <name type="scientific">Ramlibacter albus</name>
    <dbReference type="NCBI Taxonomy" id="2079448"/>
    <lineage>
        <taxon>Bacteria</taxon>
        <taxon>Pseudomonadati</taxon>
        <taxon>Pseudomonadota</taxon>
        <taxon>Betaproteobacteria</taxon>
        <taxon>Burkholderiales</taxon>
        <taxon>Comamonadaceae</taxon>
        <taxon>Ramlibacter</taxon>
    </lineage>
</organism>
<dbReference type="InterPro" id="IPR013321">
    <property type="entry name" value="Arc_rbn_hlx_hlx"/>
</dbReference>
<evidence type="ECO:0000256" key="1">
    <source>
        <dbReference type="SAM" id="MobiDB-lite"/>
    </source>
</evidence>
<keyword evidence="3" id="KW-0238">DNA-binding</keyword>
<dbReference type="SUPFAM" id="SSF47598">
    <property type="entry name" value="Ribbon-helix-helix"/>
    <property type="match status" value="1"/>
</dbReference>
<dbReference type="InterPro" id="IPR010985">
    <property type="entry name" value="Ribbon_hlx_hlx"/>
</dbReference>
<dbReference type="Pfam" id="PF22513">
    <property type="entry name" value="FitA-like_RHH"/>
    <property type="match status" value="1"/>
</dbReference>
<accession>A0A923M521</accession>
<dbReference type="GO" id="GO:0003677">
    <property type="term" value="F:DNA binding"/>
    <property type="evidence" value="ECO:0007669"/>
    <property type="project" value="UniProtKB-KW"/>
</dbReference>
<dbReference type="InterPro" id="IPR053853">
    <property type="entry name" value="FitA-like_RHH"/>
</dbReference>
<dbReference type="EMBL" id="JACORU010000001">
    <property type="protein sequence ID" value="MBC5763981.1"/>
    <property type="molecule type" value="Genomic_DNA"/>
</dbReference>
<protein>
    <submittedName>
        <fullName evidence="3">Arc family DNA-binding protein</fullName>
    </submittedName>
</protein>
<comment type="caution">
    <text evidence="3">The sequence shown here is derived from an EMBL/GenBank/DDBJ whole genome shotgun (WGS) entry which is preliminary data.</text>
</comment>
<feature type="region of interest" description="Disordered" evidence="1">
    <location>
        <begin position="76"/>
        <end position="100"/>
    </location>
</feature>
<sequence length="100" mass="11195">MPNLSIKDVPEPLAEALRQRAARNHRSLQGELMAIIESAAAEPQGRPETPIPARNLRYPPLRRGWKTTEQIVAEQDAEGIEFSPDAPTGTDIIRKERDSR</sequence>
<dbReference type="RefSeq" id="WP_187080390.1">
    <property type="nucleotide sequence ID" value="NZ_JACORU010000001.1"/>
</dbReference>
<reference evidence="3" key="1">
    <citation type="submission" date="2020-08" db="EMBL/GenBank/DDBJ databases">
        <title>Ramlibacter sp. GTP1 16S ribosomal RNA gene genome sequencing and assembly.</title>
        <authorList>
            <person name="Kang M."/>
        </authorList>
    </citation>
    <scope>NUCLEOTIDE SEQUENCE</scope>
    <source>
        <strain evidence="3">GTP1</strain>
    </source>
</reference>
<dbReference type="GO" id="GO:0006355">
    <property type="term" value="P:regulation of DNA-templated transcription"/>
    <property type="evidence" value="ECO:0007669"/>
    <property type="project" value="InterPro"/>
</dbReference>
<dbReference type="Proteomes" id="UP000596827">
    <property type="component" value="Unassembled WGS sequence"/>
</dbReference>
<dbReference type="Gene3D" id="1.10.1220.10">
    <property type="entry name" value="Met repressor-like"/>
    <property type="match status" value="1"/>
</dbReference>
<feature type="domain" description="Antitoxin FitA-like ribbon-helix-helix" evidence="2">
    <location>
        <begin position="2"/>
        <end position="40"/>
    </location>
</feature>
<evidence type="ECO:0000313" key="4">
    <source>
        <dbReference type="Proteomes" id="UP000596827"/>
    </source>
</evidence>
<name>A0A923M521_9BURK</name>
<keyword evidence="4" id="KW-1185">Reference proteome</keyword>
<gene>
    <name evidence="3" type="ORF">H8R02_05930</name>
</gene>
<evidence type="ECO:0000313" key="3">
    <source>
        <dbReference type="EMBL" id="MBC5763981.1"/>
    </source>
</evidence>
<dbReference type="AlphaFoldDB" id="A0A923M521"/>
<proteinExistence type="predicted"/>
<evidence type="ECO:0000259" key="2">
    <source>
        <dbReference type="Pfam" id="PF22513"/>
    </source>
</evidence>